<name>A0A1J6JM08_NICAT</name>
<evidence type="ECO:0000313" key="12">
    <source>
        <dbReference type="EMBL" id="OIT18845.1"/>
    </source>
</evidence>
<dbReference type="AlphaFoldDB" id="A0A1J6JM08"/>
<evidence type="ECO:0000256" key="2">
    <source>
        <dbReference type="ARBA" id="ARBA00010992"/>
    </source>
</evidence>
<dbReference type="Proteomes" id="UP000187609">
    <property type="component" value="Unassembled WGS sequence"/>
</dbReference>
<evidence type="ECO:0000259" key="11">
    <source>
        <dbReference type="PROSITE" id="PS50850"/>
    </source>
</evidence>
<dbReference type="InterPro" id="IPR020846">
    <property type="entry name" value="MFS_dom"/>
</dbReference>
<dbReference type="Gramene" id="OIT18845">
    <property type="protein sequence ID" value="OIT18845"/>
    <property type="gene ID" value="A4A49_43330"/>
</dbReference>
<dbReference type="InterPro" id="IPR003663">
    <property type="entry name" value="Sugar/inositol_transpt"/>
</dbReference>
<evidence type="ECO:0000256" key="9">
    <source>
        <dbReference type="ARBA" id="ARBA00044504"/>
    </source>
</evidence>
<feature type="transmembrane region" description="Helical" evidence="10">
    <location>
        <begin position="21"/>
        <end position="41"/>
    </location>
</feature>
<dbReference type="SUPFAM" id="SSF103473">
    <property type="entry name" value="MFS general substrate transporter"/>
    <property type="match status" value="1"/>
</dbReference>
<comment type="caution">
    <text evidence="12">The sequence shown here is derived from an EMBL/GenBank/DDBJ whole genome shotgun (WGS) entry which is preliminary data.</text>
</comment>
<keyword evidence="8 10" id="KW-0472">Membrane</keyword>
<evidence type="ECO:0000256" key="6">
    <source>
        <dbReference type="ARBA" id="ARBA00022847"/>
    </source>
</evidence>
<dbReference type="InterPro" id="IPR005828">
    <property type="entry name" value="MFS_sugar_transport-like"/>
</dbReference>
<keyword evidence="3" id="KW-0813">Transport</keyword>
<evidence type="ECO:0000256" key="3">
    <source>
        <dbReference type="ARBA" id="ARBA00022448"/>
    </source>
</evidence>
<keyword evidence="6" id="KW-0769">Symport</keyword>
<dbReference type="PANTHER" id="PTHR23500">
    <property type="entry name" value="SOLUTE CARRIER FAMILY 2, FACILITATED GLUCOSE TRANSPORTER"/>
    <property type="match status" value="1"/>
</dbReference>
<sequence>VAIGAILVTNLRETGTLDKKLAAVVVLLVCTYVMSFAWSWGPLGWLIPSETFPLETRTAGFAFAVSTNMLFTSLIAQAFLTMLCTMQAYIFFFFSGWIVVMGFFVIFLLPETKGIPIDSMVESVWMKHPVWKKLF</sequence>
<dbReference type="PRINTS" id="PR00171">
    <property type="entry name" value="SUGRTRNSPORT"/>
</dbReference>
<feature type="transmembrane region" description="Helical" evidence="10">
    <location>
        <begin position="61"/>
        <end position="81"/>
    </location>
</feature>
<evidence type="ECO:0000256" key="5">
    <source>
        <dbReference type="ARBA" id="ARBA00022692"/>
    </source>
</evidence>
<gene>
    <name evidence="12" type="primary">STP8_0</name>
    <name evidence="12" type="ORF">A4A49_43330</name>
</gene>
<dbReference type="GO" id="GO:0016020">
    <property type="term" value="C:membrane"/>
    <property type="evidence" value="ECO:0007669"/>
    <property type="project" value="UniProtKB-SubCell"/>
</dbReference>
<evidence type="ECO:0000256" key="4">
    <source>
        <dbReference type="ARBA" id="ARBA00022597"/>
    </source>
</evidence>
<reference evidence="12" key="1">
    <citation type="submission" date="2016-11" db="EMBL/GenBank/DDBJ databases">
        <title>The genome of Nicotiana attenuata.</title>
        <authorList>
            <person name="Xu S."/>
            <person name="Brockmoeller T."/>
            <person name="Gaquerel E."/>
            <person name="Navarro A."/>
            <person name="Kuhl H."/>
            <person name="Gase K."/>
            <person name="Ling Z."/>
            <person name="Zhou W."/>
            <person name="Kreitzer C."/>
            <person name="Stanke M."/>
            <person name="Tang H."/>
            <person name="Lyons E."/>
            <person name="Pandey P."/>
            <person name="Pandey S.P."/>
            <person name="Timmermann B."/>
            <person name="Baldwin I.T."/>
        </authorList>
    </citation>
    <scope>NUCLEOTIDE SEQUENCE [LARGE SCALE GENOMIC DNA]</scope>
    <source>
        <strain evidence="12">UT</strain>
    </source>
</reference>
<feature type="non-terminal residue" evidence="12">
    <location>
        <position position="1"/>
    </location>
</feature>
<dbReference type="GO" id="GO:0015144">
    <property type="term" value="F:carbohydrate transmembrane transporter activity"/>
    <property type="evidence" value="ECO:0007669"/>
    <property type="project" value="InterPro"/>
</dbReference>
<comment type="similarity">
    <text evidence="2">Belongs to the major facilitator superfamily. Sugar transporter (TC 2.A.1.1) family.</text>
</comment>
<keyword evidence="5 10" id="KW-0812">Transmembrane</keyword>
<keyword evidence="13" id="KW-1185">Reference proteome</keyword>
<protein>
    <submittedName>
        <fullName evidence="12">Sugar transport protein 8</fullName>
    </submittedName>
</protein>
<evidence type="ECO:0000256" key="8">
    <source>
        <dbReference type="ARBA" id="ARBA00023136"/>
    </source>
</evidence>
<dbReference type="GO" id="GO:0015293">
    <property type="term" value="F:symporter activity"/>
    <property type="evidence" value="ECO:0007669"/>
    <property type="project" value="UniProtKB-KW"/>
</dbReference>
<dbReference type="SMR" id="A0A1J6JM08"/>
<evidence type="ECO:0000256" key="10">
    <source>
        <dbReference type="SAM" id="Phobius"/>
    </source>
</evidence>
<accession>A0A1J6JM08</accession>
<dbReference type="EMBL" id="MJEQ01016001">
    <property type="protein sequence ID" value="OIT18845.1"/>
    <property type="molecule type" value="Genomic_DNA"/>
</dbReference>
<dbReference type="InterPro" id="IPR045262">
    <property type="entry name" value="STP/PLT_plant"/>
</dbReference>
<comment type="similarity">
    <text evidence="9">Belongs to the major facilitator superfamily. Phosphate:H(+) symporter (TC 2.A.1.9) family.</text>
</comment>
<dbReference type="Pfam" id="PF00083">
    <property type="entry name" value="Sugar_tr"/>
    <property type="match status" value="1"/>
</dbReference>
<keyword evidence="4 12" id="KW-0762">Sugar transport</keyword>
<evidence type="ECO:0000256" key="1">
    <source>
        <dbReference type="ARBA" id="ARBA00004141"/>
    </source>
</evidence>
<comment type="subcellular location">
    <subcellularLocation>
        <location evidence="1">Membrane</location>
        <topology evidence="1">Multi-pass membrane protein</topology>
    </subcellularLocation>
</comment>
<dbReference type="InterPro" id="IPR036259">
    <property type="entry name" value="MFS_trans_sf"/>
</dbReference>
<evidence type="ECO:0000313" key="13">
    <source>
        <dbReference type="Proteomes" id="UP000187609"/>
    </source>
</evidence>
<dbReference type="PANTHER" id="PTHR23500:SF371">
    <property type="entry name" value="OS07G0206600 PROTEIN"/>
    <property type="match status" value="1"/>
</dbReference>
<evidence type="ECO:0000256" key="7">
    <source>
        <dbReference type="ARBA" id="ARBA00022989"/>
    </source>
</evidence>
<dbReference type="PROSITE" id="PS50850">
    <property type="entry name" value="MFS"/>
    <property type="match status" value="1"/>
</dbReference>
<feature type="domain" description="Major facilitator superfamily (MFS) profile" evidence="11">
    <location>
        <begin position="1"/>
        <end position="113"/>
    </location>
</feature>
<proteinExistence type="inferred from homology"/>
<keyword evidence="7 10" id="KW-1133">Transmembrane helix</keyword>
<feature type="transmembrane region" description="Helical" evidence="10">
    <location>
        <begin position="88"/>
        <end position="109"/>
    </location>
</feature>
<organism evidence="12 13">
    <name type="scientific">Nicotiana attenuata</name>
    <name type="common">Coyote tobacco</name>
    <dbReference type="NCBI Taxonomy" id="49451"/>
    <lineage>
        <taxon>Eukaryota</taxon>
        <taxon>Viridiplantae</taxon>
        <taxon>Streptophyta</taxon>
        <taxon>Embryophyta</taxon>
        <taxon>Tracheophyta</taxon>
        <taxon>Spermatophyta</taxon>
        <taxon>Magnoliopsida</taxon>
        <taxon>eudicotyledons</taxon>
        <taxon>Gunneridae</taxon>
        <taxon>Pentapetalae</taxon>
        <taxon>asterids</taxon>
        <taxon>lamiids</taxon>
        <taxon>Solanales</taxon>
        <taxon>Solanaceae</taxon>
        <taxon>Nicotianoideae</taxon>
        <taxon>Nicotianeae</taxon>
        <taxon>Nicotiana</taxon>
    </lineage>
</organism>
<dbReference type="Gene3D" id="1.20.1250.20">
    <property type="entry name" value="MFS general substrate transporter like domains"/>
    <property type="match status" value="1"/>
</dbReference>